<organism evidence="1 2">
    <name type="scientific">Stephania yunnanensis</name>
    <dbReference type="NCBI Taxonomy" id="152371"/>
    <lineage>
        <taxon>Eukaryota</taxon>
        <taxon>Viridiplantae</taxon>
        <taxon>Streptophyta</taxon>
        <taxon>Embryophyta</taxon>
        <taxon>Tracheophyta</taxon>
        <taxon>Spermatophyta</taxon>
        <taxon>Magnoliopsida</taxon>
        <taxon>Ranunculales</taxon>
        <taxon>Menispermaceae</taxon>
        <taxon>Menispermoideae</taxon>
        <taxon>Cissampelideae</taxon>
        <taxon>Stephania</taxon>
    </lineage>
</organism>
<comment type="caution">
    <text evidence="1">The sequence shown here is derived from an EMBL/GenBank/DDBJ whole genome shotgun (WGS) entry which is preliminary data.</text>
</comment>
<name>A0AAP0JNF0_9MAGN</name>
<evidence type="ECO:0000313" key="1">
    <source>
        <dbReference type="EMBL" id="KAK9136125.1"/>
    </source>
</evidence>
<gene>
    <name evidence="1" type="ORF">Syun_015455</name>
</gene>
<dbReference type="AlphaFoldDB" id="A0AAP0JNF0"/>
<proteinExistence type="predicted"/>
<accession>A0AAP0JNF0</accession>
<dbReference type="Proteomes" id="UP001420932">
    <property type="component" value="Unassembled WGS sequence"/>
</dbReference>
<keyword evidence="2" id="KW-1185">Reference proteome</keyword>
<reference evidence="1 2" key="1">
    <citation type="submission" date="2024-01" db="EMBL/GenBank/DDBJ databases">
        <title>Genome assemblies of Stephania.</title>
        <authorList>
            <person name="Yang L."/>
        </authorList>
    </citation>
    <scope>NUCLEOTIDE SEQUENCE [LARGE SCALE GENOMIC DNA]</scope>
    <source>
        <strain evidence="1">YNDBR</strain>
        <tissue evidence="1">Leaf</tissue>
    </source>
</reference>
<evidence type="ECO:0000313" key="2">
    <source>
        <dbReference type="Proteomes" id="UP001420932"/>
    </source>
</evidence>
<sequence>MTSKELKEEPYEEIISELVISLLPTLALTPDYLDAYAGWNVLSSSGPYISVVGIRFVFGRDLSAGEVQRRSECEHIRAI</sequence>
<dbReference type="EMBL" id="JBBNAF010000006">
    <property type="protein sequence ID" value="KAK9136125.1"/>
    <property type="molecule type" value="Genomic_DNA"/>
</dbReference>
<protein>
    <submittedName>
        <fullName evidence="1">Uncharacterized protein</fullName>
    </submittedName>
</protein>